<reference evidence="1 2" key="1">
    <citation type="submission" date="2020-08" db="EMBL/GenBank/DDBJ databases">
        <title>Genomic Encyclopedia of Type Strains, Phase III (KMG-III): the genomes of soil and plant-associated and newly described type strains.</title>
        <authorList>
            <person name="Whitman W."/>
        </authorList>
    </citation>
    <scope>NUCLEOTIDE SEQUENCE [LARGE SCALE GENOMIC DNA]</scope>
    <source>
        <strain evidence="1 2">CECT 8799</strain>
    </source>
</reference>
<keyword evidence="2" id="KW-1185">Reference proteome</keyword>
<dbReference type="AlphaFoldDB" id="A0A7W4WEJ2"/>
<dbReference type="EMBL" id="JACHWZ010000020">
    <property type="protein sequence ID" value="MBB3062790.1"/>
    <property type="molecule type" value="Genomic_DNA"/>
</dbReference>
<proteinExistence type="predicted"/>
<protein>
    <submittedName>
        <fullName evidence="1">Uncharacterized protein</fullName>
    </submittedName>
</protein>
<dbReference type="Proteomes" id="UP000535937">
    <property type="component" value="Unassembled WGS sequence"/>
</dbReference>
<evidence type="ECO:0000313" key="1">
    <source>
        <dbReference type="EMBL" id="MBB3062790.1"/>
    </source>
</evidence>
<name>A0A7W4WEJ2_9GAMM</name>
<sequence length="211" mass="23665">MTAHNPIAVPPRGPYGEIAPGGAIQLPVAFPMKAVPFLFLSFLLLASRAGADEIQLSGQRALETDLYEARLISELRGYAILSGRSCVNCDENTSIYIQKISANGDEGISAEAGTDRYTDRYTYPGQYADYESKRVVEKTRMFYGRCYENEPALLWLSESLTESGWVKSEYLIVFREGHLEHRYNEGRQPSTFYIENSDCRELPGIVAETEP</sequence>
<comment type="caution">
    <text evidence="1">The sequence shown here is derived from an EMBL/GenBank/DDBJ whole genome shotgun (WGS) entry which is preliminary data.</text>
</comment>
<evidence type="ECO:0000313" key="2">
    <source>
        <dbReference type="Proteomes" id="UP000535937"/>
    </source>
</evidence>
<organism evidence="1 2">
    <name type="scientific">Microbulbifer rhizosphaerae</name>
    <dbReference type="NCBI Taxonomy" id="1562603"/>
    <lineage>
        <taxon>Bacteria</taxon>
        <taxon>Pseudomonadati</taxon>
        <taxon>Pseudomonadota</taxon>
        <taxon>Gammaproteobacteria</taxon>
        <taxon>Cellvibrionales</taxon>
        <taxon>Microbulbiferaceae</taxon>
        <taxon>Microbulbifer</taxon>
    </lineage>
</organism>
<dbReference type="RefSeq" id="WP_183462384.1">
    <property type="nucleotide sequence ID" value="NZ_JACHWZ010000020.1"/>
</dbReference>
<gene>
    <name evidence="1" type="ORF">FHS09_003639</name>
</gene>
<accession>A0A7W4WEJ2</accession>